<evidence type="ECO:0000259" key="3">
    <source>
        <dbReference type="Pfam" id="PF05239"/>
    </source>
</evidence>
<keyword evidence="5" id="KW-1185">Reference proteome</keyword>
<dbReference type="Pfam" id="PF05239">
    <property type="entry name" value="PRC"/>
    <property type="match status" value="1"/>
</dbReference>
<dbReference type="SUPFAM" id="SSF50346">
    <property type="entry name" value="PRC-barrel domain"/>
    <property type="match status" value="1"/>
</dbReference>
<name>A0ABU0MHX7_9PROT</name>
<feature type="region of interest" description="Disordered" evidence="1">
    <location>
        <begin position="36"/>
        <end position="118"/>
    </location>
</feature>
<dbReference type="Proteomes" id="UP001244552">
    <property type="component" value="Unassembled WGS sequence"/>
</dbReference>
<keyword evidence="2" id="KW-0732">Signal</keyword>
<proteinExistence type="predicted"/>
<dbReference type="RefSeq" id="WP_209980371.1">
    <property type="nucleotide sequence ID" value="NZ_JAGINO010000004.1"/>
</dbReference>
<feature type="compositionally biased region" description="Low complexity" evidence="1">
    <location>
        <begin position="91"/>
        <end position="118"/>
    </location>
</feature>
<reference evidence="4 5" key="1">
    <citation type="submission" date="2023-07" db="EMBL/GenBank/DDBJ databases">
        <title>Genomic Encyclopedia of Type Strains, Phase IV (KMG-IV): sequencing the most valuable type-strain genomes for metagenomic binning, comparative biology and taxonomic classification.</title>
        <authorList>
            <person name="Goeker M."/>
        </authorList>
    </citation>
    <scope>NUCLEOTIDE SEQUENCE [LARGE SCALE GENOMIC DNA]</scope>
    <source>
        <strain evidence="4 5">DSM 19922</strain>
    </source>
</reference>
<evidence type="ECO:0000256" key="2">
    <source>
        <dbReference type="SAM" id="SignalP"/>
    </source>
</evidence>
<feature type="signal peptide" evidence="2">
    <location>
        <begin position="1"/>
        <end position="35"/>
    </location>
</feature>
<dbReference type="InterPro" id="IPR011033">
    <property type="entry name" value="PRC_barrel-like_sf"/>
</dbReference>
<dbReference type="InterPro" id="IPR027275">
    <property type="entry name" value="PRC-brl_dom"/>
</dbReference>
<evidence type="ECO:0000313" key="4">
    <source>
        <dbReference type="EMBL" id="MDQ0532859.1"/>
    </source>
</evidence>
<comment type="caution">
    <text evidence="4">The sequence shown here is derived from an EMBL/GenBank/DDBJ whole genome shotgun (WGS) entry which is preliminary data.</text>
</comment>
<gene>
    <name evidence="4" type="ORF">QO018_001706</name>
</gene>
<dbReference type="Gene3D" id="2.30.30.240">
    <property type="entry name" value="PRC-barrel domain"/>
    <property type="match status" value="1"/>
</dbReference>
<feature type="domain" description="PRC-barrel" evidence="3">
    <location>
        <begin position="123"/>
        <end position="177"/>
    </location>
</feature>
<accession>A0ABU0MHX7</accession>
<feature type="compositionally biased region" description="Low complexity" evidence="1">
    <location>
        <begin position="36"/>
        <end position="57"/>
    </location>
</feature>
<protein>
    <recommendedName>
        <fullName evidence="3">PRC-barrel domain-containing protein</fullName>
    </recommendedName>
</protein>
<dbReference type="EMBL" id="JAUSVU010000004">
    <property type="protein sequence ID" value="MDQ0532859.1"/>
    <property type="molecule type" value="Genomic_DNA"/>
</dbReference>
<feature type="chain" id="PRO_5046038670" description="PRC-barrel domain-containing protein" evidence="2">
    <location>
        <begin position="36"/>
        <end position="215"/>
    </location>
</feature>
<organism evidence="4 5">
    <name type="scientific">Azospirillum picis</name>
    <dbReference type="NCBI Taxonomy" id="488438"/>
    <lineage>
        <taxon>Bacteria</taxon>
        <taxon>Pseudomonadati</taxon>
        <taxon>Pseudomonadota</taxon>
        <taxon>Alphaproteobacteria</taxon>
        <taxon>Rhodospirillales</taxon>
        <taxon>Azospirillaceae</taxon>
        <taxon>Azospirillum</taxon>
    </lineage>
</organism>
<sequence>MLRPAIARRFPDNSLRPLLVAVPAAALLLTGTALAQSPAPPQAQAQTQAQAPGTAPPLMTAPRPDDQPATDPVTSPPGVSGEAPSTEVQNPAAPAGSSAGGIPSASAPPVAALPDAALDPQQARSLVGTELLTRDGQPGGRILDFTLADPGGSISRVVVAPNEVLGLGQKLVAVPVGALMNGPKGPALDMSEQDLGSAPTFAYGQERTLTRPDGK</sequence>
<evidence type="ECO:0000256" key="1">
    <source>
        <dbReference type="SAM" id="MobiDB-lite"/>
    </source>
</evidence>
<evidence type="ECO:0000313" key="5">
    <source>
        <dbReference type="Proteomes" id="UP001244552"/>
    </source>
</evidence>